<keyword evidence="3" id="KW-1185">Reference proteome</keyword>
<gene>
    <name evidence="2" type="ORF">V6N12_044140</name>
</gene>
<evidence type="ECO:0000313" key="2">
    <source>
        <dbReference type="EMBL" id="KAK8538001.1"/>
    </source>
</evidence>
<evidence type="ECO:0000256" key="1">
    <source>
        <dbReference type="SAM" id="MobiDB-lite"/>
    </source>
</evidence>
<protein>
    <submittedName>
        <fullName evidence="2">Uncharacterized protein</fullName>
    </submittedName>
</protein>
<dbReference type="EMBL" id="JBBPBM010000028">
    <property type="protein sequence ID" value="KAK8538001.1"/>
    <property type="molecule type" value="Genomic_DNA"/>
</dbReference>
<reference evidence="2 3" key="1">
    <citation type="journal article" date="2024" name="G3 (Bethesda)">
        <title>Genome assembly of Hibiscus sabdariffa L. provides insights into metabolisms of medicinal natural products.</title>
        <authorList>
            <person name="Kim T."/>
        </authorList>
    </citation>
    <scope>NUCLEOTIDE SEQUENCE [LARGE SCALE GENOMIC DNA]</scope>
    <source>
        <strain evidence="2">TK-2024</strain>
        <tissue evidence="2">Old leaves</tissue>
    </source>
</reference>
<sequence>METVEGAERCIKYLNRSVLEGRLITVEKAKRSRGRTPTPGRYQGLRDKRGQGHRRSRSYSPRRTERDYHARGRQGRPRSRSPYGRRCDDYDLYRKRKGHTMSGDGGGYRR</sequence>
<comment type="caution">
    <text evidence="2">The sequence shown here is derived from an EMBL/GenBank/DDBJ whole genome shotgun (WGS) entry which is preliminary data.</text>
</comment>
<dbReference type="InterPro" id="IPR050441">
    <property type="entry name" value="RBM"/>
</dbReference>
<proteinExistence type="predicted"/>
<accession>A0ABR2DGU2</accession>
<dbReference type="Proteomes" id="UP001472677">
    <property type="component" value="Unassembled WGS sequence"/>
</dbReference>
<evidence type="ECO:0000313" key="3">
    <source>
        <dbReference type="Proteomes" id="UP001472677"/>
    </source>
</evidence>
<dbReference type="SUPFAM" id="SSF54928">
    <property type="entry name" value="RNA-binding domain, RBD"/>
    <property type="match status" value="1"/>
</dbReference>
<organism evidence="2 3">
    <name type="scientific">Hibiscus sabdariffa</name>
    <name type="common">roselle</name>
    <dbReference type="NCBI Taxonomy" id="183260"/>
    <lineage>
        <taxon>Eukaryota</taxon>
        <taxon>Viridiplantae</taxon>
        <taxon>Streptophyta</taxon>
        <taxon>Embryophyta</taxon>
        <taxon>Tracheophyta</taxon>
        <taxon>Spermatophyta</taxon>
        <taxon>Magnoliopsida</taxon>
        <taxon>eudicotyledons</taxon>
        <taxon>Gunneridae</taxon>
        <taxon>Pentapetalae</taxon>
        <taxon>rosids</taxon>
        <taxon>malvids</taxon>
        <taxon>Malvales</taxon>
        <taxon>Malvaceae</taxon>
        <taxon>Malvoideae</taxon>
        <taxon>Hibiscus</taxon>
    </lineage>
</organism>
<feature type="region of interest" description="Disordered" evidence="1">
    <location>
        <begin position="28"/>
        <end position="110"/>
    </location>
</feature>
<name>A0ABR2DGU2_9ROSI</name>
<dbReference type="PANTHER" id="PTHR48034">
    <property type="entry name" value="TRANSFORMER-2 SEX-DETERMINING PROTEIN-RELATED"/>
    <property type="match status" value="1"/>
</dbReference>
<dbReference type="InterPro" id="IPR035979">
    <property type="entry name" value="RBD_domain_sf"/>
</dbReference>